<feature type="compositionally biased region" description="Basic and acidic residues" evidence="8">
    <location>
        <begin position="284"/>
        <end position="303"/>
    </location>
</feature>
<evidence type="ECO:0000256" key="2">
    <source>
        <dbReference type="ARBA" id="ARBA00022475"/>
    </source>
</evidence>
<gene>
    <name evidence="9" type="ORF">CWE12_09475</name>
</gene>
<accession>A0ABY0BXP7</accession>
<evidence type="ECO:0000313" key="9">
    <source>
        <dbReference type="EMBL" id="RUO29206.1"/>
    </source>
</evidence>
<protein>
    <recommendedName>
        <fullName evidence="7">UPF0761 membrane protein CWE12_09475</fullName>
    </recommendedName>
</protein>
<dbReference type="NCBIfam" id="TIGR00765">
    <property type="entry name" value="yihY_not_rbn"/>
    <property type="match status" value="1"/>
</dbReference>
<dbReference type="PANTHER" id="PTHR30213">
    <property type="entry name" value="INNER MEMBRANE PROTEIN YHJD"/>
    <property type="match status" value="1"/>
</dbReference>
<evidence type="ECO:0000256" key="8">
    <source>
        <dbReference type="SAM" id="MobiDB-lite"/>
    </source>
</evidence>
<comment type="subcellular location">
    <subcellularLocation>
        <location evidence="1 7">Cell membrane</location>
        <topology evidence="1 7">Multi-pass membrane protein</topology>
    </subcellularLocation>
</comment>
<dbReference type="NCBIfam" id="NF002457">
    <property type="entry name" value="PRK01637.1"/>
    <property type="match status" value="1"/>
</dbReference>
<sequence>MTDWQKVKKHFFGGSKHGVEFLKSLVERCGHDKVTVTAGHLTYVTMLSLVPLMAVTVAVMASLPAFEDLRDTLQRVVLANLVPSTSEALEEYIATFVENARQLSAIGVSFLFIVAIMLMSNIDKSLNRIWRITKKRRLIVSLAVYWMILTMGPILIGLSIAASSYLLTLTAAADQYVRGVNSLMLTLLPLITTTVAFLLVYVLVPNKVVKARHAIWGALVAAVLFEFGKNGFSLYLQYFPTYERVYGAVATVPILIVWIYLSWNIILLGAEVTATVEEYLRADEELSEEEKKDPDTDHHHLLDLDEDDIENSEEKSKDREKESRE</sequence>
<feature type="transmembrane region" description="Helical" evidence="7">
    <location>
        <begin position="41"/>
        <end position="63"/>
    </location>
</feature>
<feature type="transmembrane region" description="Helical" evidence="7">
    <location>
        <begin position="182"/>
        <end position="204"/>
    </location>
</feature>
<feature type="transmembrane region" description="Helical" evidence="7">
    <location>
        <begin position="216"/>
        <end position="239"/>
    </location>
</feature>
<feature type="transmembrane region" description="Helical" evidence="7">
    <location>
        <begin position="143"/>
        <end position="162"/>
    </location>
</feature>
<comment type="caution">
    <text evidence="9">The sequence shown here is derived from an EMBL/GenBank/DDBJ whole genome shotgun (WGS) entry which is preliminary data.</text>
</comment>
<keyword evidence="5 7" id="KW-1133">Transmembrane helix</keyword>
<dbReference type="HAMAP" id="MF_00672">
    <property type="entry name" value="UPF0761"/>
    <property type="match status" value="1"/>
</dbReference>
<keyword evidence="10" id="KW-1185">Reference proteome</keyword>
<feature type="compositionally biased region" description="Basic and acidic residues" evidence="8">
    <location>
        <begin position="312"/>
        <end position="325"/>
    </location>
</feature>
<feature type="region of interest" description="Disordered" evidence="8">
    <location>
        <begin position="284"/>
        <end position="325"/>
    </location>
</feature>
<dbReference type="EMBL" id="PIPN01000004">
    <property type="protein sequence ID" value="RUO29206.1"/>
    <property type="molecule type" value="Genomic_DNA"/>
</dbReference>
<keyword evidence="4 7" id="KW-0812">Transmembrane</keyword>
<keyword evidence="3" id="KW-0997">Cell inner membrane</keyword>
<evidence type="ECO:0000256" key="5">
    <source>
        <dbReference type="ARBA" id="ARBA00022989"/>
    </source>
</evidence>
<dbReference type="InterPro" id="IPR017039">
    <property type="entry name" value="Virul_fac_BrkB"/>
</dbReference>
<dbReference type="Proteomes" id="UP000287410">
    <property type="component" value="Unassembled WGS sequence"/>
</dbReference>
<dbReference type="PANTHER" id="PTHR30213:SF0">
    <property type="entry name" value="UPF0761 MEMBRANE PROTEIN YIHY"/>
    <property type="match status" value="1"/>
</dbReference>
<organism evidence="9 10">
    <name type="scientific">Aliidiomarina sedimenti</name>
    <dbReference type="NCBI Taxonomy" id="1933879"/>
    <lineage>
        <taxon>Bacteria</taxon>
        <taxon>Pseudomonadati</taxon>
        <taxon>Pseudomonadota</taxon>
        <taxon>Gammaproteobacteria</taxon>
        <taxon>Alteromonadales</taxon>
        <taxon>Idiomarinaceae</taxon>
        <taxon>Aliidiomarina</taxon>
    </lineage>
</organism>
<reference evidence="9 10" key="1">
    <citation type="journal article" date="2018" name="Front. Microbiol.">
        <title>Genome-Based Analysis Reveals the Taxonomy and Diversity of the Family Idiomarinaceae.</title>
        <authorList>
            <person name="Liu Y."/>
            <person name="Lai Q."/>
            <person name="Shao Z."/>
        </authorList>
    </citation>
    <scope>NUCLEOTIDE SEQUENCE [LARGE SCALE GENOMIC DNA]</scope>
    <source>
        <strain evidence="9 10">GBSy1</strain>
    </source>
</reference>
<evidence type="ECO:0000256" key="6">
    <source>
        <dbReference type="ARBA" id="ARBA00023136"/>
    </source>
</evidence>
<dbReference type="PIRSF" id="PIRSF035875">
    <property type="entry name" value="RNase_BN"/>
    <property type="match status" value="1"/>
</dbReference>
<proteinExistence type="inferred from homology"/>
<feature type="transmembrane region" description="Helical" evidence="7">
    <location>
        <begin position="245"/>
        <end position="263"/>
    </location>
</feature>
<evidence type="ECO:0000256" key="7">
    <source>
        <dbReference type="HAMAP-Rule" id="MF_00672"/>
    </source>
</evidence>
<evidence type="ECO:0000256" key="1">
    <source>
        <dbReference type="ARBA" id="ARBA00004651"/>
    </source>
</evidence>
<dbReference type="Pfam" id="PF03631">
    <property type="entry name" value="Virul_fac_BrkB"/>
    <property type="match status" value="1"/>
</dbReference>
<comment type="similarity">
    <text evidence="7">Belongs to the UPF0761 family.</text>
</comment>
<keyword evidence="2 7" id="KW-1003">Cell membrane</keyword>
<name>A0ABY0BXP7_9GAMM</name>
<feature type="transmembrane region" description="Helical" evidence="7">
    <location>
        <begin position="103"/>
        <end position="122"/>
    </location>
</feature>
<evidence type="ECO:0000313" key="10">
    <source>
        <dbReference type="Proteomes" id="UP000287410"/>
    </source>
</evidence>
<evidence type="ECO:0000256" key="4">
    <source>
        <dbReference type="ARBA" id="ARBA00022692"/>
    </source>
</evidence>
<evidence type="ECO:0000256" key="3">
    <source>
        <dbReference type="ARBA" id="ARBA00022519"/>
    </source>
</evidence>
<keyword evidence="6 7" id="KW-0472">Membrane</keyword>
<dbReference type="InterPro" id="IPR023679">
    <property type="entry name" value="UPF0761_bac"/>
</dbReference>